<organism evidence="2 3">
    <name type="scientific">Hexamita inflata</name>
    <dbReference type="NCBI Taxonomy" id="28002"/>
    <lineage>
        <taxon>Eukaryota</taxon>
        <taxon>Metamonada</taxon>
        <taxon>Diplomonadida</taxon>
        <taxon>Hexamitidae</taxon>
        <taxon>Hexamitinae</taxon>
        <taxon>Hexamita</taxon>
    </lineage>
</organism>
<feature type="region of interest" description="Disordered" evidence="1">
    <location>
        <begin position="373"/>
        <end position="396"/>
    </location>
</feature>
<sequence>MGCGASQDKQVEITTTDFEHDSPIECFQSRFHGFFHPELAAGLFFNYCFNLQAKQGEAPLNQGKLTNDSKFSLLPLEQEDNEIFKQIKRLKRDTISTMTMPSAINQSIDEHQTYLQDKYALIKEEELKQKQSGVVELPNEDDEPNLRLSVSSLPDMQVYKVDYSKFKASFNAIYELIKTDIPYLSEFDLYQVENYIKYDPTNVHHTPHLSNNFRTFMATSQPSANVYSMQSYLQLYYIFSPEQLVKVLRDPLYILFFYADELFNTYAECNVLLGLFQQHFPDLKVPIKKIFLKSCEENHIQLDEFETILLPKLKDELKKHQNDLKLNLNKPDLKQFVKADKNRIKQIYQEVSKSISKFMLDLDPNSKWMKRNESQAGLLNDDQIKEEQEMRKALGD</sequence>
<evidence type="ECO:0000313" key="2">
    <source>
        <dbReference type="EMBL" id="CAL5981123.1"/>
    </source>
</evidence>
<dbReference type="EMBL" id="CAXDID020000013">
    <property type="protein sequence ID" value="CAL5981123.1"/>
    <property type="molecule type" value="Genomic_DNA"/>
</dbReference>
<evidence type="ECO:0000256" key="1">
    <source>
        <dbReference type="SAM" id="MobiDB-lite"/>
    </source>
</evidence>
<feature type="compositionally biased region" description="Basic and acidic residues" evidence="1">
    <location>
        <begin position="382"/>
        <end position="396"/>
    </location>
</feature>
<protein>
    <submittedName>
        <fullName evidence="2">Uncharacterized protein</fullName>
    </submittedName>
</protein>
<name>A0ABP1GZ52_9EUKA</name>
<evidence type="ECO:0000313" key="3">
    <source>
        <dbReference type="Proteomes" id="UP001642409"/>
    </source>
</evidence>
<comment type="caution">
    <text evidence="2">The sequence shown here is derived from an EMBL/GenBank/DDBJ whole genome shotgun (WGS) entry which is preliminary data.</text>
</comment>
<proteinExistence type="predicted"/>
<keyword evidence="3" id="KW-1185">Reference proteome</keyword>
<dbReference type="Proteomes" id="UP001642409">
    <property type="component" value="Unassembled WGS sequence"/>
</dbReference>
<accession>A0ABP1GZ52</accession>
<reference evidence="2 3" key="1">
    <citation type="submission" date="2024-07" db="EMBL/GenBank/DDBJ databases">
        <authorList>
            <person name="Akdeniz Z."/>
        </authorList>
    </citation>
    <scope>NUCLEOTIDE SEQUENCE [LARGE SCALE GENOMIC DNA]</scope>
</reference>
<gene>
    <name evidence="2" type="ORF">HINF_LOCUS6498</name>
</gene>